<organism evidence="1 2">
    <name type="scientific">Paralimibaculum aggregatum</name>
    <dbReference type="NCBI Taxonomy" id="3036245"/>
    <lineage>
        <taxon>Bacteria</taxon>
        <taxon>Pseudomonadati</taxon>
        <taxon>Pseudomonadota</taxon>
        <taxon>Alphaproteobacteria</taxon>
        <taxon>Rhodobacterales</taxon>
        <taxon>Paracoccaceae</taxon>
        <taxon>Paralimibaculum</taxon>
    </lineage>
</organism>
<reference evidence="1 2" key="1">
    <citation type="submission" date="2023-04" db="EMBL/GenBank/DDBJ databases">
        <title>Marinoamorphus aggregata gen. nov., sp. Nov., isolate from tissue of brittle star Ophioplocus japonicus.</title>
        <authorList>
            <person name="Kawano K."/>
            <person name="Sawayama S."/>
            <person name="Nakagawa S."/>
        </authorList>
    </citation>
    <scope>NUCLEOTIDE SEQUENCE [LARGE SCALE GENOMIC DNA]</scope>
    <source>
        <strain evidence="1 2">NKW23</strain>
    </source>
</reference>
<evidence type="ECO:0000313" key="2">
    <source>
        <dbReference type="Proteomes" id="UP001239909"/>
    </source>
</evidence>
<dbReference type="RefSeq" id="WP_285669668.1">
    <property type="nucleotide sequence ID" value="NZ_BSYI01000002.1"/>
</dbReference>
<sequence length="433" mass="47870">MDISTYWQSIKKQSKELTGVSKIDSGIFHSSGIGGLLEDYIKAVKAGKPKDIQKKAEKALTKSEKYLNTIHKKEVKEGKKALNSAQLKSAKIVGDALEKIIVQLREVVSGDALAGSFDGDASEDVEKSADPLDPVKKRKFEEHLALRQRMVGESKKVLAKYKADAKPIANLVRMANDGAKEAKASKRAGETFQNIQAVAKASRAVEEITEIIDGIKEWDKANVQNGSSPFMKARSNQPISNLPKWYEKEVGGEAHRVWKVVEATLKEASDYIRSLDAELSKAEAALDLAESFSMQGQDPAKLIAKIEKLHKDILSDHSKMGRTLEAARGTQNTIDMVVGDNTDRSFVKLKFDMNIKKLVQEAKRFSEAAKKCKTHRTRLNAILDSSEDRGVAEAAQPSQDLLAETDRMVKDYPAAAREAQRLWTGVMARFEDA</sequence>
<gene>
    <name evidence="1" type="ORF">LNKW23_02550</name>
</gene>
<accession>A0ABQ6LIP0</accession>
<keyword evidence="2" id="KW-1185">Reference proteome</keyword>
<dbReference type="EMBL" id="BSYI01000002">
    <property type="protein sequence ID" value="GMG81043.1"/>
    <property type="molecule type" value="Genomic_DNA"/>
</dbReference>
<dbReference type="Proteomes" id="UP001239909">
    <property type="component" value="Unassembled WGS sequence"/>
</dbReference>
<comment type="caution">
    <text evidence="1">The sequence shown here is derived from an EMBL/GenBank/DDBJ whole genome shotgun (WGS) entry which is preliminary data.</text>
</comment>
<proteinExistence type="predicted"/>
<evidence type="ECO:0000313" key="1">
    <source>
        <dbReference type="EMBL" id="GMG81043.1"/>
    </source>
</evidence>
<name>A0ABQ6LIP0_9RHOB</name>
<protein>
    <submittedName>
        <fullName evidence="1">Uncharacterized protein</fullName>
    </submittedName>
</protein>